<evidence type="ECO:0000256" key="1">
    <source>
        <dbReference type="SAM" id="MobiDB-lite"/>
    </source>
</evidence>
<organism evidence="2 3">
    <name type="scientific">Gardnerella vaginalis</name>
    <dbReference type="NCBI Taxonomy" id="2702"/>
    <lineage>
        <taxon>Bacteria</taxon>
        <taxon>Bacillati</taxon>
        <taxon>Actinomycetota</taxon>
        <taxon>Actinomycetes</taxon>
        <taxon>Bifidobacteriales</taxon>
        <taxon>Bifidobacteriaceae</taxon>
        <taxon>Gardnerella</taxon>
    </lineage>
</organism>
<sequence length="93" mass="10891">MRSNLFVHEDINICLRASTNKPKQQQMLEFFRQMFQKPAKTTTNAGKSPANVPNTSQNSNKRRSFSGKCSKKRPKQQQTPEKNLRRMFHKKSH</sequence>
<dbReference type="Proteomes" id="UP000259221">
    <property type="component" value="Unassembled WGS sequence"/>
</dbReference>
<feature type="region of interest" description="Disordered" evidence="1">
    <location>
        <begin position="34"/>
        <end position="93"/>
    </location>
</feature>
<dbReference type="EMBL" id="LRTV01000001">
    <property type="protein sequence ID" value="RFD80333.1"/>
    <property type="molecule type" value="Genomic_DNA"/>
</dbReference>
<dbReference type="RefSeq" id="WP_116711932.1">
    <property type="nucleotide sequence ID" value="NZ_LRTV01000001.1"/>
</dbReference>
<comment type="caution">
    <text evidence="2">The sequence shown here is derived from an EMBL/GenBank/DDBJ whole genome shotgun (WGS) entry which is preliminary data.</text>
</comment>
<proteinExistence type="predicted"/>
<evidence type="ECO:0000313" key="3">
    <source>
        <dbReference type="Proteomes" id="UP000259221"/>
    </source>
</evidence>
<feature type="compositionally biased region" description="Basic residues" evidence="1">
    <location>
        <begin position="60"/>
        <end position="75"/>
    </location>
</feature>
<name>A0A3E1J1V4_GARVA</name>
<dbReference type="AlphaFoldDB" id="A0A3E1J1V4"/>
<accession>A0A3E1J1V4</accession>
<feature type="compositionally biased region" description="Polar residues" evidence="1">
    <location>
        <begin position="39"/>
        <end position="59"/>
    </location>
</feature>
<protein>
    <submittedName>
        <fullName evidence="2">Uncharacterized protein</fullName>
    </submittedName>
</protein>
<reference evidence="2 3" key="1">
    <citation type="submission" date="2016-02" db="EMBL/GenBank/DDBJ databases">
        <authorList>
            <person name="Alioto T."/>
            <person name="Alioto T."/>
        </authorList>
    </citation>
    <scope>NUCLEOTIDE SEQUENCE [LARGE SCALE GENOMIC DNA]</scope>
    <source>
        <strain evidence="2 3">NR010</strain>
    </source>
</reference>
<evidence type="ECO:0000313" key="2">
    <source>
        <dbReference type="EMBL" id="RFD80333.1"/>
    </source>
</evidence>
<gene>
    <name evidence="2" type="ORF">AXE77_02265</name>
</gene>